<keyword evidence="2" id="KW-0067">ATP-binding</keyword>
<dbReference type="PANTHER" id="PTHR43581:SF2">
    <property type="entry name" value="EXCINUCLEASE ATPASE SUBUNIT"/>
    <property type="match status" value="1"/>
</dbReference>
<dbReference type="EMBL" id="NXDV01000001">
    <property type="protein sequence ID" value="PHQ04480.1"/>
    <property type="molecule type" value="Genomic_DNA"/>
</dbReference>
<dbReference type="InterPro" id="IPR051396">
    <property type="entry name" value="Bact_Antivir_Def_Nuclease"/>
</dbReference>
<accession>A0AAX0TYC1</accession>
<name>A0AAX0TYC1_ACIBA</name>
<dbReference type="AlphaFoldDB" id="A0AAX0TYC1"/>
<protein>
    <submittedName>
        <fullName evidence="2">ATP-binding protein</fullName>
    </submittedName>
</protein>
<keyword evidence="2" id="KW-0547">Nucleotide-binding</keyword>
<comment type="caution">
    <text evidence="2">The sequence shown here is derived from an EMBL/GenBank/DDBJ whole genome shotgun (WGS) entry which is preliminary data.</text>
</comment>
<dbReference type="Gene3D" id="3.40.50.300">
    <property type="entry name" value="P-loop containing nucleotide triphosphate hydrolases"/>
    <property type="match status" value="1"/>
</dbReference>
<reference evidence="2 3" key="1">
    <citation type="submission" date="2017-09" db="EMBL/GenBank/DDBJ databases">
        <title>Draft genome of Acinetobacter baumannii strain I43, a mercury resistant bacteria.</title>
        <authorList>
            <person name="Siqueira K.A."/>
            <person name="Mello I.S."/>
            <person name="Mendes T.A."/>
            <person name="Soares M.A."/>
        </authorList>
    </citation>
    <scope>NUCLEOTIDE SEQUENCE [LARGE SCALE GENOMIC DNA]</scope>
    <source>
        <strain evidence="2 3">I43</strain>
    </source>
</reference>
<proteinExistence type="predicted"/>
<dbReference type="SMART" id="SM00382">
    <property type="entry name" value="AAA"/>
    <property type="match status" value="1"/>
</dbReference>
<dbReference type="InterPro" id="IPR003959">
    <property type="entry name" value="ATPase_AAA_core"/>
</dbReference>
<feature type="domain" description="AAA+ ATPase" evidence="1">
    <location>
        <begin position="20"/>
        <end position="318"/>
    </location>
</feature>
<dbReference type="RefSeq" id="WP_001026101.1">
    <property type="nucleotide sequence ID" value="NZ_AP023077.1"/>
</dbReference>
<dbReference type="Proteomes" id="UP000223291">
    <property type="component" value="Unassembled WGS sequence"/>
</dbReference>
<evidence type="ECO:0000313" key="2">
    <source>
        <dbReference type="EMBL" id="PHQ04480.1"/>
    </source>
</evidence>
<dbReference type="GO" id="GO:0005524">
    <property type="term" value="F:ATP binding"/>
    <property type="evidence" value="ECO:0007669"/>
    <property type="project" value="UniProtKB-KW"/>
</dbReference>
<dbReference type="SUPFAM" id="SSF52540">
    <property type="entry name" value="P-loop containing nucleoside triphosphate hydrolases"/>
    <property type="match status" value="1"/>
</dbReference>
<dbReference type="PANTHER" id="PTHR43581">
    <property type="entry name" value="ATP/GTP PHOSPHATASE"/>
    <property type="match status" value="1"/>
</dbReference>
<dbReference type="InterPro" id="IPR027417">
    <property type="entry name" value="P-loop_NTPase"/>
</dbReference>
<dbReference type="GO" id="GO:0016887">
    <property type="term" value="F:ATP hydrolysis activity"/>
    <property type="evidence" value="ECO:0007669"/>
    <property type="project" value="InterPro"/>
</dbReference>
<evidence type="ECO:0000313" key="3">
    <source>
        <dbReference type="Proteomes" id="UP000223291"/>
    </source>
</evidence>
<organism evidence="2 3">
    <name type="scientific">Acinetobacter baumannii</name>
    <dbReference type="NCBI Taxonomy" id="470"/>
    <lineage>
        <taxon>Bacteria</taxon>
        <taxon>Pseudomonadati</taxon>
        <taxon>Pseudomonadota</taxon>
        <taxon>Gammaproteobacteria</taxon>
        <taxon>Moraxellales</taxon>
        <taxon>Moraxellaceae</taxon>
        <taxon>Acinetobacter</taxon>
        <taxon>Acinetobacter calcoaceticus/baumannii complex</taxon>
    </lineage>
</organism>
<gene>
    <name evidence="2" type="ORF">CPI82_01295</name>
</gene>
<dbReference type="Pfam" id="PF13304">
    <property type="entry name" value="AAA_21"/>
    <property type="match status" value="1"/>
</dbReference>
<sequence>MNIRGDIPHAKIENINIPLNRRNLIITGRNGSGKTSFLTTLERNILNNLEKKDQQLLQSQRNIESWINYRNTLAKTSEQYISISNQIEREQEKIQLLNNGFQLDFNSFDELQSNYDSFKAIFRSFPAMRISSIDHATQTTSLIEEKTIAKQNFKHNLGSKLEQHLINVKTSEAFAKGIEKDEIKGKKFEEWFNLFDTSLKKLFENNNAKLVFSNEERKFRITDGKLISSFQDLSSGYKAIFDIYADLLLRTEFFDITPSELQGIVLIDEIDAHLHISLQKLILPFFSESFPNIQFIVSTHSPFVITSTDNDTVVYDISSGEFFEDDLSYYSHESIIKELFHVKEENENLKKLSGQLLEFIELKDSPKDLNTIQDLLNEIHKNFEKLSVELQLQYMVAKNKLAKLKHEGN</sequence>
<dbReference type="InterPro" id="IPR003593">
    <property type="entry name" value="AAA+_ATPase"/>
</dbReference>
<evidence type="ECO:0000259" key="1">
    <source>
        <dbReference type="SMART" id="SM00382"/>
    </source>
</evidence>